<dbReference type="PANTHER" id="PTHR43048">
    <property type="entry name" value="METHYLMALONYL-COA EPIMERASE"/>
    <property type="match status" value="1"/>
</dbReference>
<dbReference type="Proteomes" id="UP000269154">
    <property type="component" value="Unassembled WGS sequence"/>
</dbReference>
<dbReference type="GO" id="GO:0046872">
    <property type="term" value="F:metal ion binding"/>
    <property type="evidence" value="ECO:0007669"/>
    <property type="project" value="UniProtKB-KW"/>
</dbReference>
<organism evidence="3 4">
    <name type="scientific">Okeania hirsuta</name>
    <dbReference type="NCBI Taxonomy" id="1458930"/>
    <lineage>
        <taxon>Bacteria</taxon>
        <taxon>Bacillati</taxon>
        <taxon>Cyanobacteriota</taxon>
        <taxon>Cyanophyceae</taxon>
        <taxon>Oscillatoriophycideae</taxon>
        <taxon>Oscillatoriales</taxon>
        <taxon>Microcoleaceae</taxon>
        <taxon>Okeania</taxon>
    </lineage>
</organism>
<dbReference type="InterPro" id="IPR029068">
    <property type="entry name" value="Glyas_Bleomycin-R_OHBP_Dase"/>
</dbReference>
<dbReference type="OrthoDB" id="9804944at2"/>
<feature type="domain" description="VOC" evidence="2">
    <location>
        <begin position="5"/>
        <end position="113"/>
    </location>
</feature>
<accession>A0A3N6MZA4</accession>
<dbReference type="PROSITE" id="PS51819">
    <property type="entry name" value="VOC"/>
    <property type="match status" value="1"/>
</dbReference>
<keyword evidence="4" id="KW-1185">Reference proteome</keyword>
<dbReference type="GO" id="GO:0004493">
    <property type="term" value="F:methylmalonyl-CoA epimerase activity"/>
    <property type="evidence" value="ECO:0007669"/>
    <property type="project" value="TreeGrafter"/>
</dbReference>
<dbReference type="Gene3D" id="3.10.180.10">
    <property type="entry name" value="2,3-Dihydroxybiphenyl 1,2-Dioxygenase, domain 1"/>
    <property type="match status" value="1"/>
</dbReference>
<dbReference type="Pfam" id="PF00903">
    <property type="entry name" value="Glyoxalase"/>
    <property type="match status" value="1"/>
</dbReference>
<sequence>MKLKRLGHVAICVQDVDKAVEFYQNLGMEIAWKDADWAYLKAGDDGLALLSPGYEQAGPHFGFVFSDRSEMETAYEQLKVQNIQVSPVHEHRDGTASFYGRDLDGNWFEYLYEPEAIVIEKGRRQKAEGRRENS</sequence>
<dbReference type="InterPro" id="IPR037523">
    <property type="entry name" value="VOC_core"/>
</dbReference>
<evidence type="ECO:0000313" key="4">
    <source>
        <dbReference type="Proteomes" id="UP000269154"/>
    </source>
</evidence>
<dbReference type="InterPro" id="IPR004360">
    <property type="entry name" value="Glyas_Fos-R_dOase_dom"/>
</dbReference>
<dbReference type="GO" id="GO:0046491">
    <property type="term" value="P:L-methylmalonyl-CoA metabolic process"/>
    <property type="evidence" value="ECO:0007669"/>
    <property type="project" value="TreeGrafter"/>
</dbReference>
<evidence type="ECO:0000259" key="2">
    <source>
        <dbReference type="PROSITE" id="PS51819"/>
    </source>
</evidence>
<reference evidence="3 4" key="1">
    <citation type="journal article" date="2018" name="ACS Chem. Biol.">
        <title>Ketoreductase domain dysfunction expands chemodiversity: malyngamide biosynthesis in the cyanobacterium Okeania hirsuta.</title>
        <authorList>
            <person name="Moss N.A."/>
            <person name="Leao T."/>
            <person name="Rankin M."/>
            <person name="McCullough T.M."/>
            <person name="Qu P."/>
            <person name="Korobeynikov A."/>
            <person name="Smith J.L."/>
            <person name="Gerwick L."/>
            <person name="Gerwick W.H."/>
        </authorList>
    </citation>
    <scope>NUCLEOTIDE SEQUENCE [LARGE SCALE GENOMIC DNA]</scope>
    <source>
        <strain evidence="3 4">PAB10Feb10-1</strain>
    </source>
</reference>
<dbReference type="GO" id="GO:0004462">
    <property type="term" value="F:lactoylglutathione lyase activity"/>
    <property type="evidence" value="ECO:0007669"/>
    <property type="project" value="InterPro"/>
</dbReference>
<dbReference type="PANTHER" id="PTHR43048:SF3">
    <property type="entry name" value="METHYLMALONYL-COA EPIMERASE, MITOCHONDRIAL"/>
    <property type="match status" value="1"/>
</dbReference>
<comment type="caution">
    <text evidence="3">The sequence shown here is derived from an EMBL/GenBank/DDBJ whole genome shotgun (WGS) entry which is preliminary data.</text>
</comment>
<dbReference type="RefSeq" id="WP_124147373.1">
    <property type="nucleotide sequence ID" value="NZ_CAWOKI010000258.1"/>
</dbReference>
<dbReference type="AlphaFoldDB" id="A0A3N6MZA4"/>
<evidence type="ECO:0000256" key="1">
    <source>
        <dbReference type="ARBA" id="ARBA00022723"/>
    </source>
</evidence>
<name>A0A3N6MZA4_9CYAN</name>
<proteinExistence type="predicted"/>
<dbReference type="CDD" id="cd06587">
    <property type="entry name" value="VOC"/>
    <property type="match status" value="1"/>
</dbReference>
<dbReference type="EMBL" id="RCBY01000144">
    <property type="protein sequence ID" value="RQH33473.1"/>
    <property type="molecule type" value="Genomic_DNA"/>
</dbReference>
<evidence type="ECO:0000313" key="3">
    <source>
        <dbReference type="EMBL" id="RQH33473.1"/>
    </source>
</evidence>
<protein>
    <submittedName>
        <fullName evidence="3">VOC family protein</fullName>
    </submittedName>
</protein>
<keyword evidence="1" id="KW-0479">Metal-binding</keyword>
<gene>
    <name evidence="3" type="ORF">D5R40_21600</name>
</gene>
<dbReference type="PROSITE" id="PS00934">
    <property type="entry name" value="GLYOXALASE_I_1"/>
    <property type="match status" value="1"/>
</dbReference>
<dbReference type="InterPro" id="IPR018146">
    <property type="entry name" value="Glyoxalase_1_CS"/>
</dbReference>
<dbReference type="InterPro" id="IPR051785">
    <property type="entry name" value="MMCE/EMCE_epimerase"/>
</dbReference>
<dbReference type="SUPFAM" id="SSF54593">
    <property type="entry name" value="Glyoxalase/Bleomycin resistance protein/Dihydroxybiphenyl dioxygenase"/>
    <property type="match status" value="1"/>
</dbReference>